<dbReference type="RefSeq" id="WP_110072825.1">
    <property type="nucleotide sequence ID" value="NZ_CM009896.1"/>
</dbReference>
<evidence type="ECO:0000313" key="3">
    <source>
        <dbReference type="EMBL" id="PWT27261.1"/>
    </source>
</evidence>
<dbReference type="Pfam" id="PF13416">
    <property type="entry name" value="SBP_bac_8"/>
    <property type="match status" value="1"/>
</dbReference>
<organism evidence="3 4">
    <name type="scientific">Butyrivibrio fibrisolvens</name>
    <dbReference type="NCBI Taxonomy" id="831"/>
    <lineage>
        <taxon>Bacteria</taxon>
        <taxon>Bacillati</taxon>
        <taxon>Bacillota</taxon>
        <taxon>Clostridia</taxon>
        <taxon>Lachnospirales</taxon>
        <taxon>Lachnospiraceae</taxon>
        <taxon>Butyrivibrio</taxon>
    </lineage>
</organism>
<dbReference type="SUPFAM" id="SSF53850">
    <property type="entry name" value="Periplasmic binding protein-like II"/>
    <property type="match status" value="1"/>
</dbReference>
<proteinExistence type="predicted"/>
<dbReference type="PANTHER" id="PTHR43649">
    <property type="entry name" value="ARABINOSE-BINDING PROTEIN-RELATED"/>
    <property type="match status" value="1"/>
</dbReference>
<evidence type="ECO:0008006" key="5">
    <source>
        <dbReference type="Google" id="ProtNLM"/>
    </source>
</evidence>
<dbReference type="PANTHER" id="PTHR43649:SF12">
    <property type="entry name" value="DIACETYLCHITOBIOSE BINDING PROTEIN DASA"/>
    <property type="match status" value="1"/>
</dbReference>
<comment type="caution">
    <text evidence="3">The sequence shown here is derived from an EMBL/GenBank/DDBJ whole genome shotgun (WGS) entry which is preliminary data.</text>
</comment>
<reference evidence="3 4" key="1">
    <citation type="submission" date="2017-09" db="EMBL/GenBank/DDBJ databases">
        <title>High-quality draft genome sequence of Butyrivibrio fibrisolvens INBov1, isolated from cow rumen.</title>
        <authorList>
            <person name="Rodriguez Hernaez J."/>
            <person name="Rivarola M."/>
            <person name="Paniego N."/>
            <person name="Cravero S."/>
            <person name="Ceron Cucchi M."/>
            <person name="Martinez M.C."/>
        </authorList>
    </citation>
    <scope>NUCLEOTIDE SEQUENCE [LARGE SCALE GENOMIC DNA]</scope>
    <source>
        <strain evidence="3 4">INBov1</strain>
    </source>
</reference>
<keyword evidence="4" id="KW-1185">Reference proteome</keyword>
<dbReference type="Proteomes" id="UP000245488">
    <property type="component" value="Chromosome"/>
</dbReference>
<evidence type="ECO:0000313" key="4">
    <source>
        <dbReference type="Proteomes" id="UP000245488"/>
    </source>
</evidence>
<evidence type="ECO:0000313" key="2">
    <source>
        <dbReference type="EMBL" id="PWT25706.1"/>
    </source>
</evidence>
<dbReference type="PROSITE" id="PS51257">
    <property type="entry name" value="PROKAR_LIPOPROTEIN"/>
    <property type="match status" value="1"/>
</dbReference>
<name>A0A317G282_BUTFI</name>
<keyword evidence="1" id="KW-0732">Signal</keyword>
<accession>A0A317G282</accession>
<feature type="signal peptide" evidence="1">
    <location>
        <begin position="1"/>
        <end position="25"/>
    </location>
</feature>
<protein>
    <recommendedName>
        <fullName evidence="5">Multiple sugar transport system substrate-binding protein</fullName>
    </recommendedName>
</protein>
<feature type="chain" id="PRO_5036060688" description="Multiple sugar transport system substrate-binding protein" evidence="1">
    <location>
        <begin position="26"/>
        <end position="438"/>
    </location>
</feature>
<evidence type="ECO:0000256" key="1">
    <source>
        <dbReference type="SAM" id="SignalP"/>
    </source>
</evidence>
<dbReference type="Gene3D" id="3.40.190.10">
    <property type="entry name" value="Periplasmic binding protein-like II"/>
    <property type="match status" value="2"/>
</dbReference>
<dbReference type="AlphaFoldDB" id="A0A317G282"/>
<dbReference type="InterPro" id="IPR006059">
    <property type="entry name" value="SBP"/>
</dbReference>
<sequence length="438" mass="48768">MMIRTKRFIKKIVMAALAGSLILGAASCGLSSENSAEFKPALSTDTSCTIKVAGSYSNFESLESEFERFYEYYPNVSLNYVYLDDYNNTIASALTSDEAPDIYVTASWMLDDEKMAPVLDSAEILSDPSLNIDLDCIRQGARWTLENGDVIMIPIFTRSYGMLVNMDIFEKNNLEVPDTYSELVETCDKLIAAGFDTPIMGDNGLTVAGIYYAFAFPLFCNNVIGNPEAVAALNNMDSSAGEYMRPALDKIGSFVDKGYLNPKLCSDEIENDYDAVIMRFFEGDVPMMLGSGDMVSGTQKRESKSEAFIANPFKYKFYVVPSGDEGGYFLDSVNLFFSVNKNSPNLDMTNEFIRFLMREKELGNMAAIKRLITPTNDFSLDEVYASLEDFPKERYFSFQETGLNDAVTKEFRAAAYKVANGEMTVDEAVSAYGSLWDN</sequence>
<dbReference type="EMBL" id="NXNG01000005">
    <property type="protein sequence ID" value="PWT25706.1"/>
    <property type="molecule type" value="Genomic_DNA"/>
</dbReference>
<dbReference type="InterPro" id="IPR050490">
    <property type="entry name" value="Bact_solute-bd_prot1"/>
</dbReference>
<gene>
    <name evidence="2" type="ORF">CPT75_01740</name>
    <name evidence="3" type="ORF">CPT75_09165</name>
</gene>
<dbReference type="EMBL" id="NXNG01000001">
    <property type="protein sequence ID" value="PWT27261.1"/>
    <property type="molecule type" value="Genomic_DNA"/>
</dbReference>